<evidence type="ECO:0000256" key="1">
    <source>
        <dbReference type="SAM" id="SignalP"/>
    </source>
</evidence>
<dbReference type="STRING" id="1123071.SAMN02745181_3469"/>
<keyword evidence="1" id="KW-0732">Signal</keyword>
<dbReference type="EMBL" id="FQYR01000006">
    <property type="protein sequence ID" value="SHK22272.1"/>
    <property type="molecule type" value="Genomic_DNA"/>
</dbReference>
<reference evidence="2 3" key="1">
    <citation type="submission" date="2016-11" db="EMBL/GenBank/DDBJ databases">
        <authorList>
            <person name="Jaros S."/>
            <person name="Januszkiewicz K."/>
            <person name="Wedrychowicz H."/>
        </authorList>
    </citation>
    <scope>NUCLEOTIDE SEQUENCE [LARGE SCALE GENOMIC DNA]</scope>
    <source>
        <strain evidence="2 3">DSM 18772</strain>
    </source>
</reference>
<dbReference type="RefSeq" id="WP_143185021.1">
    <property type="nucleotide sequence ID" value="NZ_FQYR01000006.1"/>
</dbReference>
<protein>
    <submittedName>
        <fullName evidence="2">Uncharacterized protein</fullName>
    </submittedName>
</protein>
<accession>A0A1M6QPQ1</accession>
<evidence type="ECO:0000313" key="2">
    <source>
        <dbReference type="EMBL" id="SHK22272.1"/>
    </source>
</evidence>
<name>A0A1M6QPQ1_9BACT</name>
<dbReference type="OrthoDB" id="182525at2"/>
<evidence type="ECO:0000313" key="3">
    <source>
        <dbReference type="Proteomes" id="UP000184510"/>
    </source>
</evidence>
<gene>
    <name evidence="2" type="ORF">SAMN02745181_3469</name>
</gene>
<keyword evidence="3" id="KW-1185">Reference proteome</keyword>
<dbReference type="Proteomes" id="UP000184510">
    <property type="component" value="Unassembled WGS sequence"/>
</dbReference>
<sequence>MKIVLLLLPLLTLPLCAQKAVKPVTEQQQTLKKIESIIIPVVDFNQISANEAFDFLRMRSRELDAREDPNKKGIGFVIQTPPAAPLAAGIPEDQKPQTIAKLQLRNVTLGHAIREVCKHTQLDAYITPGRIAIIPRGQAPTTEDGKAIPDVIPIYKHPTSNKPITDNKAQLAFENLDHTLLKGIDIREKPLDEALATLNLDKEPKEKARHYINTVIRRKPETKNLPKVTLRTPYTTFTMAIDELCRQSHYHWTIETNGDIPMLVLMPAE</sequence>
<dbReference type="InParanoid" id="A0A1M6QPQ1"/>
<feature type="signal peptide" evidence="1">
    <location>
        <begin position="1"/>
        <end position="19"/>
    </location>
</feature>
<feature type="chain" id="PRO_5012929221" evidence="1">
    <location>
        <begin position="20"/>
        <end position="269"/>
    </location>
</feature>
<proteinExistence type="predicted"/>
<dbReference type="AlphaFoldDB" id="A0A1M6QPQ1"/>
<organism evidence="2 3">
    <name type="scientific">Rubritalea squalenifaciens DSM 18772</name>
    <dbReference type="NCBI Taxonomy" id="1123071"/>
    <lineage>
        <taxon>Bacteria</taxon>
        <taxon>Pseudomonadati</taxon>
        <taxon>Verrucomicrobiota</taxon>
        <taxon>Verrucomicrobiia</taxon>
        <taxon>Verrucomicrobiales</taxon>
        <taxon>Rubritaleaceae</taxon>
        <taxon>Rubritalea</taxon>
    </lineage>
</organism>